<evidence type="ECO:0000256" key="4">
    <source>
        <dbReference type="ARBA" id="ARBA00022692"/>
    </source>
</evidence>
<evidence type="ECO:0000256" key="2">
    <source>
        <dbReference type="ARBA" id="ARBA00022518"/>
    </source>
</evidence>
<evidence type="ECO:0000256" key="5">
    <source>
        <dbReference type="ARBA" id="ARBA00022729"/>
    </source>
</evidence>
<dbReference type="OrthoDB" id="25307at10239"/>
<keyword evidence="6" id="KW-1043">Host membrane</keyword>
<dbReference type="GO" id="GO:0033644">
    <property type="term" value="C:host cell membrane"/>
    <property type="evidence" value="ECO:0007669"/>
    <property type="project" value="UniProtKB-SubCell"/>
</dbReference>
<evidence type="ECO:0000256" key="9">
    <source>
        <dbReference type="ARBA" id="ARBA00023180"/>
    </source>
</evidence>
<name>A0A0M4NHF5_9ADEN</name>
<evidence type="ECO:0000256" key="11">
    <source>
        <dbReference type="SAM" id="Phobius"/>
    </source>
</evidence>
<evidence type="ECO:0000256" key="8">
    <source>
        <dbReference type="ARBA" id="ARBA00023136"/>
    </source>
</evidence>
<proteinExistence type="predicted"/>
<keyword evidence="8 11" id="KW-0472">Membrane</keyword>
<evidence type="ECO:0000256" key="3">
    <source>
        <dbReference type="ARBA" id="ARBA00022553"/>
    </source>
</evidence>
<sequence length="155" mass="17241">MRRLRLRQVGLPPPPSPVPKPGGGRLALPLVILLIFWPSAAAAETTVAKHCHFQRLWDFPNCYHKKPEFPAAWLYVATFFLIFISTVLGLFIFGRLRYGWLHATDELPTSPSAPSILLPPPPPPPPPPVAAAVIQLIRLNSPPRRPSVISYFELS</sequence>
<dbReference type="RefSeq" id="YP_009174961.1">
    <property type="nucleotide sequence ID" value="NC_028113.1"/>
</dbReference>
<keyword evidence="4 11" id="KW-0812">Transmembrane</keyword>
<evidence type="ECO:0000256" key="6">
    <source>
        <dbReference type="ARBA" id="ARBA00022870"/>
    </source>
</evidence>
<evidence type="ECO:0000313" key="13">
    <source>
        <dbReference type="Proteomes" id="UP000132053"/>
    </source>
</evidence>
<dbReference type="GO" id="GO:0016020">
    <property type="term" value="C:membrane"/>
    <property type="evidence" value="ECO:0007669"/>
    <property type="project" value="InterPro"/>
</dbReference>
<feature type="region of interest" description="Disordered" evidence="10">
    <location>
        <begin position="1"/>
        <end position="20"/>
    </location>
</feature>
<dbReference type="InterPro" id="IPR008131">
    <property type="entry name" value="Adeno_E3_14_5"/>
</dbReference>
<evidence type="ECO:0000256" key="1">
    <source>
        <dbReference type="ARBA" id="ARBA00004379"/>
    </source>
</evidence>
<dbReference type="Pfam" id="PF04834">
    <property type="entry name" value="Adeno_E3_14_5"/>
    <property type="match status" value="1"/>
</dbReference>
<evidence type="ECO:0000256" key="7">
    <source>
        <dbReference type="ARBA" id="ARBA00022989"/>
    </source>
</evidence>
<keyword evidence="5" id="KW-0732">Signal</keyword>
<protein>
    <submittedName>
        <fullName evidence="12">RID-beta</fullName>
    </submittedName>
</protein>
<dbReference type="GO" id="GO:0009966">
    <property type="term" value="P:regulation of signal transduction"/>
    <property type="evidence" value="ECO:0007669"/>
    <property type="project" value="InterPro"/>
</dbReference>
<dbReference type="GeneID" id="26101489"/>
<keyword evidence="3" id="KW-0597">Phosphoprotein</keyword>
<keyword evidence="7 11" id="KW-1133">Transmembrane helix</keyword>
<dbReference type="EMBL" id="KP329561">
    <property type="protein sequence ID" value="ALE30304.1"/>
    <property type="molecule type" value="Genomic_DNA"/>
</dbReference>
<dbReference type="Proteomes" id="UP000132053">
    <property type="component" value="Segment"/>
</dbReference>
<comment type="subcellular location">
    <subcellularLocation>
        <location evidence="1">Host membrane</location>
        <topology evidence="1">Single-pass membrane protein</topology>
    </subcellularLocation>
</comment>
<keyword evidence="2" id="KW-0244">Early protein</keyword>
<feature type="compositionally biased region" description="Pro residues" evidence="10">
    <location>
        <begin position="11"/>
        <end position="20"/>
    </location>
</feature>
<evidence type="ECO:0000256" key="10">
    <source>
        <dbReference type="SAM" id="MobiDB-lite"/>
    </source>
</evidence>
<organism evidence="12 13">
    <name type="scientific">Simian adenovirus 8</name>
    <dbReference type="NCBI Taxonomy" id="413258"/>
    <lineage>
        <taxon>Viruses</taxon>
        <taxon>Varidnaviria</taxon>
        <taxon>Bamfordvirae</taxon>
        <taxon>Preplasmiviricota</taxon>
        <taxon>Polisuviricotina</taxon>
        <taxon>Pharingeaviricetes</taxon>
        <taxon>Rowavirales</taxon>
        <taxon>Adenoviridae</taxon>
        <taxon>Mastadenovirus</taxon>
        <taxon>Mastadenovirus longumcaudae</taxon>
        <taxon>Simian mastadenovirus B</taxon>
    </lineage>
</organism>
<evidence type="ECO:0000313" key="12">
    <source>
        <dbReference type="EMBL" id="ALE30304.1"/>
    </source>
</evidence>
<feature type="transmembrane region" description="Helical" evidence="11">
    <location>
        <begin position="73"/>
        <end position="93"/>
    </location>
</feature>
<dbReference type="KEGG" id="vg:26101489"/>
<reference evidence="12 13" key="1">
    <citation type="journal article" date="2015" name="Arch. Virol.">
        <title>Taxonomy proposal for Old World monkey adenoviruses: characterisation of several non-human, non-ape primate adenovirus lineages.</title>
        <authorList>
            <person name="Panto L."/>
            <person name="Podgorski I.I."/>
            <person name="Janoska M."/>
            <person name="Marko O."/>
            <person name="Harrach B."/>
        </authorList>
    </citation>
    <scope>NUCLEOTIDE SEQUENCE [LARGE SCALE GENOMIC DNA]</scope>
    <source>
        <strain evidence="12">P-5</strain>
    </source>
</reference>
<accession>A0A0M4NHF5</accession>
<keyword evidence="9" id="KW-0325">Glycoprotein</keyword>